<feature type="region of interest" description="Disordered" evidence="1">
    <location>
        <begin position="217"/>
        <end position="248"/>
    </location>
</feature>
<proteinExistence type="predicted"/>
<dbReference type="EMBL" id="JAIQCJ010000577">
    <property type="protein sequence ID" value="KAJ8795366.1"/>
    <property type="molecule type" value="Genomic_DNA"/>
</dbReference>
<protein>
    <submittedName>
        <fullName evidence="2">Uncharacterized protein</fullName>
    </submittedName>
</protein>
<evidence type="ECO:0000313" key="3">
    <source>
        <dbReference type="Proteomes" id="UP001159641"/>
    </source>
</evidence>
<accession>A0AB34HWJ8</accession>
<feature type="compositionally biased region" description="Basic residues" evidence="1">
    <location>
        <begin position="72"/>
        <end position="81"/>
    </location>
</feature>
<feature type="compositionally biased region" description="Pro residues" evidence="1">
    <location>
        <begin position="239"/>
        <end position="248"/>
    </location>
</feature>
<dbReference type="Proteomes" id="UP001159641">
    <property type="component" value="Unassembled WGS sequence"/>
</dbReference>
<evidence type="ECO:0000313" key="2">
    <source>
        <dbReference type="EMBL" id="KAJ8795366.1"/>
    </source>
</evidence>
<organism evidence="2 3">
    <name type="scientific">Eschrichtius robustus</name>
    <name type="common">California gray whale</name>
    <name type="synonym">Eschrichtius gibbosus</name>
    <dbReference type="NCBI Taxonomy" id="9764"/>
    <lineage>
        <taxon>Eukaryota</taxon>
        <taxon>Metazoa</taxon>
        <taxon>Chordata</taxon>
        <taxon>Craniata</taxon>
        <taxon>Vertebrata</taxon>
        <taxon>Euteleostomi</taxon>
        <taxon>Mammalia</taxon>
        <taxon>Eutheria</taxon>
        <taxon>Laurasiatheria</taxon>
        <taxon>Artiodactyla</taxon>
        <taxon>Whippomorpha</taxon>
        <taxon>Cetacea</taxon>
        <taxon>Mysticeti</taxon>
        <taxon>Eschrichtiidae</taxon>
        <taxon>Eschrichtius</taxon>
    </lineage>
</organism>
<feature type="compositionally biased region" description="Low complexity" evidence="1">
    <location>
        <begin position="28"/>
        <end position="51"/>
    </location>
</feature>
<reference evidence="2 3" key="1">
    <citation type="submission" date="2022-11" db="EMBL/GenBank/DDBJ databases">
        <title>Whole genome sequence of Eschrichtius robustus ER-17-0199.</title>
        <authorList>
            <person name="Bruniche-Olsen A."/>
            <person name="Black A.N."/>
            <person name="Fields C.J."/>
            <person name="Walden K."/>
            <person name="Dewoody J.A."/>
        </authorList>
    </citation>
    <scope>NUCLEOTIDE SEQUENCE [LARGE SCALE GENOMIC DNA]</scope>
    <source>
        <strain evidence="2">ER-17-0199</strain>
        <tissue evidence="2">Blubber</tissue>
    </source>
</reference>
<evidence type="ECO:0000256" key="1">
    <source>
        <dbReference type="SAM" id="MobiDB-lite"/>
    </source>
</evidence>
<name>A0AB34HWJ8_ESCRO</name>
<feature type="compositionally biased region" description="Basic and acidic residues" evidence="1">
    <location>
        <begin position="136"/>
        <end position="146"/>
    </location>
</feature>
<keyword evidence="3" id="KW-1185">Reference proteome</keyword>
<gene>
    <name evidence="2" type="ORF">J1605_018381</name>
</gene>
<feature type="region of interest" description="Disordered" evidence="1">
    <location>
        <begin position="1"/>
        <end position="108"/>
    </location>
</feature>
<feature type="region of interest" description="Disordered" evidence="1">
    <location>
        <begin position="134"/>
        <end position="177"/>
    </location>
</feature>
<sequence>MAAASVGPIPAWASSGSGGARKARKARSGAGTAPAPAPLPTTASTTAFLPAGRLPRVHEDAARASGMGRARERGRARKQRARGGAGRAGEWGARRSPRTRCRSSGFSVEAGAAPRLSVRYESWPGRRSLPAILARPHLDSHQKGSERGPATSSPARAVAASRRASRRLPLGLEEKSPTGARRCCELFPPLPRPAHSLAFLIGEKHYYRNSSSRIPLASPAAAQSYPPPSPRPLSWKQPQSPPPHFALF</sequence>
<comment type="caution">
    <text evidence="2">The sequence shown here is derived from an EMBL/GenBank/DDBJ whole genome shotgun (WGS) entry which is preliminary data.</text>
</comment>
<feature type="compositionally biased region" description="Low complexity" evidence="1">
    <location>
        <begin position="152"/>
        <end position="162"/>
    </location>
</feature>
<dbReference type="AlphaFoldDB" id="A0AB34HWJ8"/>